<dbReference type="RefSeq" id="WP_102199333.1">
    <property type="nucleotide sequence ID" value="NZ_PNHQ01000014.1"/>
</dbReference>
<evidence type="ECO:0000256" key="1">
    <source>
        <dbReference type="SAM" id="Phobius"/>
    </source>
</evidence>
<evidence type="ECO:0000313" key="3">
    <source>
        <dbReference type="Proteomes" id="UP000235701"/>
    </source>
</evidence>
<keyword evidence="3" id="KW-1185">Reference proteome</keyword>
<sequence length="61" mass="7328">MWQKFKDLGWRAALIIFFVVYMITILTVPNPEQFQTAFRFIFAAIIIVGFVFELENRRKNK</sequence>
<reference evidence="2 3" key="1">
    <citation type="submission" date="2017-09" db="EMBL/GenBank/DDBJ databases">
        <title>Bacterial strain isolated from the female urinary microbiota.</title>
        <authorList>
            <person name="Thomas-White K."/>
            <person name="Kumar N."/>
            <person name="Forster S."/>
            <person name="Putonti C."/>
            <person name="Lawley T."/>
            <person name="Wolfe A.J."/>
        </authorList>
    </citation>
    <scope>NUCLEOTIDE SEQUENCE [LARGE SCALE GENOMIC DNA]</scope>
    <source>
        <strain evidence="2 3">UMB0240</strain>
    </source>
</reference>
<protein>
    <submittedName>
        <fullName evidence="2">Uncharacterized protein</fullName>
    </submittedName>
</protein>
<comment type="caution">
    <text evidence="2">The sequence shown here is derived from an EMBL/GenBank/DDBJ whole genome shotgun (WGS) entry which is preliminary data.</text>
</comment>
<name>A0A2N6UD73_9LACT</name>
<gene>
    <name evidence="2" type="ORF">CJ191_06515</name>
</gene>
<dbReference type="EMBL" id="PNHQ01000014">
    <property type="protein sequence ID" value="PMC79494.1"/>
    <property type="molecule type" value="Genomic_DNA"/>
</dbReference>
<proteinExistence type="predicted"/>
<keyword evidence="1" id="KW-0812">Transmembrane</keyword>
<keyword evidence="1" id="KW-0472">Membrane</keyword>
<dbReference type="Proteomes" id="UP000235701">
    <property type="component" value="Unassembled WGS sequence"/>
</dbReference>
<evidence type="ECO:0000313" key="2">
    <source>
        <dbReference type="EMBL" id="PMC79494.1"/>
    </source>
</evidence>
<keyword evidence="1" id="KW-1133">Transmembrane helix</keyword>
<organism evidence="2 3">
    <name type="scientific">Aerococcus viridans</name>
    <dbReference type="NCBI Taxonomy" id="1377"/>
    <lineage>
        <taxon>Bacteria</taxon>
        <taxon>Bacillati</taxon>
        <taxon>Bacillota</taxon>
        <taxon>Bacilli</taxon>
        <taxon>Lactobacillales</taxon>
        <taxon>Aerococcaceae</taxon>
        <taxon>Aerococcus</taxon>
    </lineage>
</organism>
<feature type="transmembrane region" description="Helical" evidence="1">
    <location>
        <begin position="12"/>
        <end position="30"/>
    </location>
</feature>
<accession>A0A2N6UD73</accession>
<feature type="transmembrane region" description="Helical" evidence="1">
    <location>
        <begin position="36"/>
        <end position="54"/>
    </location>
</feature>
<dbReference type="AlphaFoldDB" id="A0A2N6UD73"/>
<dbReference type="OrthoDB" id="2135668at2"/>